<dbReference type="Proteomes" id="UP001420932">
    <property type="component" value="Unassembled WGS sequence"/>
</dbReference>
<evidence type="ECO:0000313" key="1">
    <source>
        <dbReference type="EMBL" id="KAK9087315.1"/>
    </source>
</evidence>
<reference evidence="1 2" key="1">
    <citation type="submission" date="2024-01" db="EMBL/GenBank/DDBJ databases">
        <title>Genome assemblies of Stephania.</title>
        <authorList>
            <person name="Yang L."/>
        </authorList>
    </citation>
    <scope>NUCLEOTIDE SEQUENCE [LARGE SCALE GENOMIC DNA]</scope>
    <source>
        <strain evidence="1">YNDBR</strain>
        <tissue evidence="1">Leaf</tissue>
    </source>
</reference>
<organism evidence="1 2">
    <name type="scientific">Stephania yunnanensis</name>
    <dbReference type="NCBI Taxonomy" id="152371"/>
    <lineage>
        <taxon>Eukaryota</taxon>
        <taxon>Viridiplantae</taxon>
        <taxon>Streptophyta</taxon>
        <taxon>Embryophyta</taxon>
        <taxon>Tracheophyta</taxon>
        <taxon>Spermatophyta</taxon>
        <taxon>Magnoliopsida</taxon>
        <taxon>Ranunculales</taxon>
        <taxon>Menispermaceae</taxon>
        <taxon>Menispermoideae</taxon>
        <taxon>Cissampelideae</taxon>
        <taxon>Stephania</taxon>
    </lineage>
</organism>
<accession>A0AAP0HLL9</accession>
<sequence length="92" mass="11373">MSVGYFHQQFLFFSLWDEMNVVDENVSYSQQQSLFDEMYVVDEDVCCSHPQPPFVLFFFSHLYLIRYDPLFQLLFHCHHLFLVRHQFHRYIE</sequence>
<gene>
    <name evidence="1" type="ORF">Syun_029709</name>
</gene>
<dbReference type="EMBL" id="JBBNAF010000013">
    <property type="protein sequence ID" value="KAK9087315.1"/>
    <property type="molecule type" value="Genomic_DNA"/>
</dbReference>
<proteinExistence type="predicted"/>
<evidence type="ECO:0000313" key="2">
    <source>
        <dbReference type="Proteomes" id="UP001420932"/>
    </source>
</evidence>
<comment type="caution">
    <text evidence="1">The sequence shown here is derived from an EMBL/GenBank/DDBJ whole genome shotgun (WGS) entry which is preliminary data.</text>
</comment>
<keyword evidence="2" id="KW-1185">Reference proteome</keyword>
<protein>
    <submittedName>
        <fullName evidence="1">Uncharacterized protein</fullName>
    </submittedName>
</protein>
<name>A0AAP0HLL9_9MAGN</name>
<dbReference type="AlphaFoldDB" id="A0AAP0HLL9"/>